<reference evidence="2" key="1">
    <citation type="submission" date="2016-11" db="UniProtKB">
        <authorList>
            <consortium name="WormBaseParasite"/>
        </authorList>
    </citation>
    <scope>IDENTIFICATION</scope>
</reference>
<protein>
    <submittedName>
        <fullName evidence="2">Uncharacterized protein</fullName>
    </submittedName>
</protein>
<evidence type="ECO:0000313" key="2">
    <source>
        <dbReference type="WBParaSite" id="L893_g30898.t1"/>
    </source>
</evidence>
<dbReference type="WBParaSite" id="L893_g30898.t1">
    <property type="protein sequence ID" value="L893_g30898.t1"/>
    <property type="gene ID" value="L893_g30898"/>
</dbReference>
<dbReference type="AlphaFoldDB" id="A0A1I7ZYI0"/>
<organism evidence="1 2">
    <name type="scientific">Steinernema glaseri</name>
    <dbReference type="NCBI Taxonomy" id="37863"/>
    <lineage>
        <taxon>Eukaryota</taxon>
        <taxon>Metazoa</taxon>
        <taxon>Ecdysozoa</taxon>
        <taxon>Nematoda</taxon>
        <taxon>Chromadorea</taxon>
        <taxon>Rhabditida</taxon>
        <taxon>Tylenchina</taxon>
        <taxon>Panagrolaimomorpha</taxon>
        <taxon>Strongyloidoidea</taxon>
        <taxon>Steinernematidae</taxon>
        <taxon>Steinernema</taxon>
    </lineage>
</organism>
<evidence type="ECO:0000313" key="1">
    <source>
        <dbReference type="Proteomes" id="UP000095287"/>
    </source>
</evidence>
<sequence length="112" mass="13277">MNSRSEHCRVTTYDANASQKKKLEVDDPRYRRTKNVNHLWGGQWRKQDSEWTVGVSKFVGSVYSRNVIKELCLICCSKTRRRRRCGQGFKERFSCGEPRNFLQCSYRLYLTS</sequence>
<proteinExistence type="predicted"/>
<accession>A0A1I7ZYI0</accession>
<name>A0A1I7ZYI0_9BILA</name>
<dbReference type="Proteomes" id="UP000095287">
    <property type="component" value="Unplaced"/>
</dbReference>
<keyword evidence="1" id="KW-1185">Reference proteome</keyword>